<reference evidence="3" key="1">
    <citation type="journal article" date="2018" name="Genome Biol.">
        <title>SKESA: strategic k-mer extension for scrupulous assemblies.</title>
        <authorList>
            <person name="Souvorov A."/>
            <person name="Agarwala R."/>
            <person name="Lipman D.J."/>
        </authorList>
    </citation>
    <scope>NUCLEOTIDE SEQUENCE</scope>
    <source>
        <strain evidence="3">Salmonella enterica</strain>
    </source>
</reference>
<protein>
    <submittedName>
        <fullName evidence="2">MarR family transcriptional regulator</fullName>
    </submittedName>
</protein>
<evidence type="ECO:0000313" key="1">
    <source>
        <dbReference type="EMBL" id="EBU6390022.1"/>
    </source>
</evidence>
<dbReference type="EMBL" id="DAAMKA010000010">
    <property type="protein sequence ID" value="HAC6987790.1"/>
    <property type="molecule type" value="Genomic_DNA"/>
</dbReference>
<reference evidence="3" key="3">
    <citation type="submission" date="2018-07" db="EMBL/GenBank/DDBJ databases">
        <authorList>
            <consortium name="NCBI Pathogen Detection Project"/>
        </authorList>
    </citation>
    <scope>NUCLEOTIDE SEQUENCE</scope>
    <source>
        <strain evidence="3">Salmonella enterica</strain>
    </source>
</reference>
<dbReference type="EMBL" id="DAAWBK010000038">
    <property type="protein sequence ID" value="HAF7184196.1"/>
    <property type="molecule type" value="Genomic_DNA"/>
</dbReference>
<sequence>MTITECVKLHPGSTLNDIVKLTGRTKSSVGGSLVQLCNQGILTRETNDNGDYVYRINDMPYGCNNRLSLMFNQLLREARR</sequence>
<name>A0A5I5UZY8_SALET</name>
<accession>A0A5I5UZY8</accession>
<evidence type="ECO:0000313" key="2">
    <source>
        <dbReference type="EMBL" id="EBX7089272.1"/>
    </source>
</evidence>
<comment type="caution">
    <text evidence="2">The sequence shown here is derived from an EMBL/GenBank/DDBJ whole genome shotgun (WGS) entry which is preliminary data.</text>
</comment>
<dbReference type="AlphaFoldDB" id="A0A5I5UZY8"/>
<dbReference type="InterPro" id="IPR036390">
    <property type="entry name" value="WH_DNA-bd_sf"/>
</dbReference>
<organism evidence="2">
    <name type="scientific">Salmonella enterica subsp. enterica serovar Napoli</name>
    <dbReference type="NCBI Taxonomy" id="1151001"/>
    <lineage>
        <taxon>Bacteria</taxon>
        <taxon>Pseudomonadati</taxon>
        <taxon>Pseudomonadota</taxon>
        <taxon>Gammaproteobacteria</taxon>
        <taxon>Enterobacterales</taxon>
        <taxon>Enterobacteriaceae</taxon>
        <taxon>Salmonella</taxon>
    </lineage>
</organism>
<gene>
    <name evidence="1" type="ORF">DRA33_07800</name>
    <name evidence="2" type="ORF">DS367_08290</name>
    <name evidence="3" type="ORF">G0E06_06095</name>
    <name evidence="4" type="ORF">G9X08_001637</name>
</gene>
<evidence type="ECO:0000313" key="3">
    <source>
        <dbReference type="EMBL" id="HAC6987790.1"/>
    </source>
</evidence>
<dbReference type="EMBL" id="AAHCRV010000013">
    <property type="protein sequence ID" value="EBU6390022.1"/>
    <property type="molecule type" value="Genomic_DNA"/>
</dbReference>
<evidence type="ECO:0000313" key="4">
    <source>
        <dbReference type="EMBL" id="HAF7184196.1"/>
    </source>
</evidence>
<dbReference type="SUPFAM" id="SSF46785">
    <property type="entry name" value="Winged helix' DNA-binding domain"/>
    <property type="match status" value="1"/>
</dbReference>
<reference evidence="2" key="2">
    <citation type="submission" date="2018-07" db="EMBL/GenBank/DDBJ databases">
        <authorList>
            <person name="Ashton P.M."/>
            <person name="Dallman T."/>
            <person name="Nair S."/>
            <person name="De Pinna E."/>
            <person name="Peters T."/>
            <person name="Grant K."/>
        </authorList>
    </citation>
    <scope>NUCLEOTIDE SEQUENCE</scope>
    <source>
        <strain evidence="1">161071</strain>
        <strain evidence="2">307234</strain>
    </source>
</reference>
<proteinExistence type="predicted"/>
<dbReference type="EMBL" id="AAHMAG010000014">
    <property type="protein sequence ID" value="EBX7089272.1"/>
    <property type="molecule type" value="Genomic_DNA"/>
</dbReference>